<name>A0A239IB07_9PSED</name>
<dbReference type="RefSeq" id="WP_010485777.1">
    <property type="nucleotide sequence ID" value="NZ_FZOG01000006.1"/>
</dbReference>
<keyword evidence="3" id="KW-1185">Reference proteome</keyword>
<organism evidence="2 3">
    <name type="scientific">Pseudomonas segetis</name>
    <dbReference type="NCBI Taxonomy" id="298908"/>
    <lineage>
        <taxon>Bacteria</taxon>
        <taxon>Pseudomonadati</taxon>
        <taxon>Pseudomonadota</taxon>
        <taxon>Gammaproteobacteria</taxon>
        <taxon>Pseudomonadales</taxon>
        <taxon>Pseudomonadaceae</taxon>
        <taxon>Pseudomonas</taxon>
    </lineage>
</organism>
<reference evidence="3" key="1">
    <citation type="submission" date="2017-06" db="EMBL/GenBank/DDBJ databases">
        <authorList>
            <person name="Varghese N."/>
            <person name="Submissions S."/>
        </authorList>
    </citation>
    <scope>NUCLEOTIDE SEQUENCE [LARGE SCALE GENOMIC DNA]</scope>
    <source>
        <strain evidence="3">CIP 108523</strain>
    </source>
</reference>
<keyword evidence="1" id="KW-0472">Membrane</keyword>
<dbReference type="EMBL" id="FZOG01000006">
    <property type="protein sequence ID" value="SNS90731.1"/>
    <property type="molecule type" value="Genomic_DNA"/>
</dbReference>
<keyword evidence="1" id="KW-1133">Transmembrane helix</keyword>
<dbReference type="AlphaFoldDB" id="A0A239IB07"/>
<feature type="transmembrane region" description="Helical" evidence="1">
    <location>
        <begin position="7"/>
        <end position="24"/>
    </location>
</feature>
<sequence>MDLLRAIGFCFLGIVVPLGALLASNPSGIAQWLSELFGTDVTRASLGIGFLALAAICLKIDLTIRRRAQAAKARLA</sequence>
<proteinExistence type="predicted"/>
<feature type="transmembrane region" description="Helical" evidence="1">
    <location>
        <begin position="44"/>
        <end position="64"/>
    </location>
</feature>
<evidence type="ECO:0000313" key="2">
    <source>
        <dbReference type="EMBL" id="SNS90731.1"/>
    </source>
</evidence>
<accession>A0A239IB07</accession>
<keyword evidence="1" id="KW-0812">Transmembrane</keyword>
<gene>
    <name evidence="2" type="ORF">SAMN05216255_3802</name>
</gene>
<dbReference type="Proteomes" id="UP000242915">
    <property type="component" value="Unassembled WGS sequence"/>
</dbReference>
<protein>
    <submittedName>
        <fullName evidence="2">Uncharacterized protein</fullName>
    </submittedName>
</protein>
<evidence type="ECO:0000313" key="3">
    <source>
        <dbReference type="Proteomes" id="UP000242915"/>
    </source>
</evidence>
<evidence type="ECO:0000256" key="1">
    <source>
        <dbReference type="SAM" id="Phobius"/>
    </source>
</evidence>